<dbReference type="OrthoDB" id="3527137at2759"/>
<comment type="caution">
    <text evidence="2">The sequence shown here is derived from an EMBL/GenBank/DDBJ whole genome shotgun (WGS) entry which is preliminary data.</text>
</comment>
<evidence type="ECO:0000259" key="1">
    <source>
        <dbReference type="Pfam" id="PF24968"/>
    </source>
</evidence>
<dbReference type="AlphaFoldDB" id="A0A9Q5HTT4"/>
<reference evidence="2" key="1">
    <citation type="submission" date="2016-06" db="EMBL/GenBank/DDBJ databases">
        <title>Draft Genome sequence of the fungus Inonotus baumii.</title>
        <authorList>
            <person name="Zhu H."/>
            <person name="Lin W."/>
        </authorList>
    </citation>
    <scope>NUCLEOTIDE SEQUENCE</scope>
    <source>
        <strain evidence="2">821</strain>
    </source>
</reference>
<feature type="domain" description="DUF7770" evidence="1">
    <location>
        <begin position="24"/>
        <end position="161"/>
    </location>
</feature>
<sequence>MSMPIGYLAVVGTPNAFGAVFNFRLSLVSQNPNGNKESVRIDMQPSYIGRDTSMHAIALVEYNPYEYSQRFGPEPFLVPVAPGITAAMLLEMIFNQSHMDQYIFVYPGQGCRHWCASVLDMLAQRQVVDAQVPQWFANYEVVQHTIFGDRFPMPRIRGTFYL</sequence>
<protein>
    <recommendedName>
        <fullName evidence="1">DUF7770 domain-containing protein</fullName>
    </recommendedName>
</protein>
<dbReference type="EMBL" id="LNZH02000208">
    <property type="protein sequence ID" value="OCB85702.1"/>
    <property type="molecule type" value="Genomic_DNA"/>
</dbReference>
<accession>A0A9Q5HTT4</accession>
<evidence type="ECO:0000313" key="3">
    <source>
        <dbReference type="Proteomes" id="UP000757232"/>
    </source>
</evidence>
<gene>
    <name evidence="2" type="ORF">A7U60_g7353</name>
</gene>
<proteinExistence type="predicted"/>
<organism evidence="2 3">
    <name type="scientific">Sanghuangporus baumii</name>
    <name type="common">Phellinus baumii</name>
    <dbReference type="NCBI Taxonomy" id="108892"/>
    <lineage>
        <taxon>Eukaryota</taxon>
        <taxon>Fungi</taxon>
        <taxon>Dikarya</taxon>
        <taxon>Basidiomycota</taxon>
        <taxon>Agaricomycotina</taxon>
        <taxon>Agaricomycetes</taxon>
        <taxon>Hymenochaetales</taxon>
        <taxon>Hymenochaetaceae</taxon>
        <taxon>Sanghuangporus</taxon>
    </lineage>
</organism>
<dbReference type="InterPro" id="IPR056672">
    <property type="entry name" value="DUF7770"/>
</dbReference>
<dbReference type="Proteomes" id="UP000757232">
    <property type="component" value="Unassembled WGS sequence"/>
</dbReference>
<name>A0A9Q5HTT4_SANBA</name>
<dbReference type="Pfam" id="PF24968">
    <property type="entry name" value="DUF7770"/>
    <property type="match status" value="1"/>
</dbReference>
<evidence type="ECO:0000313" key="2">
    <source>
        <dbReference type="EMBL" id="OCB85702.1"/>
    </source>
</evidence>
<keyword evidence="3" id="KW-1185">Reference proteome</keyword>